<reference evidence="3" key="1">
    <citation type="submission" date="2022-07" db="EMBL/GenBank/DDBJ databases">
        <title>Genome Sequence of Physisporinus lineatus.</title>
        <authorList>
            <person name="Buettner E."/>
        </authorList>
    </citation>
    <scope>NUCLEOTIDE SEQUENCE</scope>
    <source>
        <strain evidence="3">VT162</strain>
    </source>
</reference>
<evidence type="ECO:0000313" key="3">
    <source>
        <dbReference type="EMBL" id="KAJ3476272.1"/>
    </source>
</evidence>
<dbReference type="AlphaFoldDB" id="A0AAD5Y9A3"/>
<proteinExistence type="predicted"/>
<dbReference type="PANTHER" id="PTHR12722:SF0">
    <property type="entry name" value="PROTEIN FAM50A"/>
    <property type="match status" value="1"/>
</dbReference>
<dbReference type="InterPro" id="IPR007005">
    <property type="entry name" value="XAP5"/>
</dbReference>
<feature type="compositionally biased region" description="Polar residues" evidence="1">
    <location>
        <begin position="128"/>
        <end position="139"/>
    </location>
</feature>
<evidence type="ECO:0000313" key="4">
    <source>
        <dbReference type="Proteomes" id="UP001212997"/>
    </source>
</evidence>
<feature type="compositionally biased region" description="Basic and acidic residues" evidence="1">
    <location>
        <begin position="7"/>
        <end position="40"/>
    </location>
</feature>
<dbReference type="GO" id="GO:0005634">
    <property type="term" value="C:nucleus"/>
    <property type="evidence" value="ECO:0007669"/>
    <property type="project" value="InterPro"/>
</dbReference>
<dbReference type="GO" id="GO:0006325">
    <property type="term" value="P:chromatin organization"/>
    <property type="evidence" value="ECO:0007669"/>
    <property type="project" value="TreeGrafter"/>
</dbReference>
<evidence type="ECO:0000259" key="2">
    <source>
        <dbReference type="Pfam" id="PF04921"/>
    </source>
</evidence>
<sequence>MATNQGEGRREDALVKQRTQMREEYERQKQTLINETEKARPSSNRFVGQNDSMEDTLKKSTVGLVRLEDFQQKRKELEEAKAREAARTNELKEEQRKVKKRKKVAKSTLSFAMDDEEEYGGNKDNAAGDTSRSGSTPASLSDEKPAKRAKTRKNPNVDTSFLPDRDREEAERREREELRQEWLRKQEDMKKEDIEITYSFWDGSGHRKSVMCKKGDDIATFLEKCRQQFPELRGVSVDNLMYVKEDLIIPHHYTFYDFIVNKARGKSGPLFNFDVHDDVRLLADATVEKDESHAGKVVERSYYQRNKHIFPASRWEVYDPEKSYGKYTIA</sequence>
<protein>
    <recommendedName>
        <fullName evidence="2">FAM50A/XAP5 C-terminal domain-containing protein</fullName>
    </recommendedName>
</protein>
<feature type="compositionally biased region" description="Polar residues" evidence="1">
    <location>
        <begin position="41"/>
        <end position="51"/>
    </location>
</feature>
<dbReference type="InterPro" id="IPR048337">
    <property type="entry name" value="FAM50A/XAP5_C"/>
</dbReference>
<feature type="region of interest" description="Disordered" evidence="1">
    <location>
        <begin position="1"/>
        <end position="54"/>
    </location>
</feature>
<feature type="compositionally biased region" description="Basic and acidic residues" evidence="1">
    <location>
        <begin position="78"/>
        <end position="96"/>
    </location>
</feature>
<feature type="domain" description="FAM50A/XAP5 C-terminal" evidence="2">
    <location>
        <begin position="192"/>
        <end position="328"/>
    </location>
</feature>
<keyword evidence="4" id="KW-1185">Reference proteome</keyword>
<accession>A0AAD5Y9A3</accession>
<comment type="caution">
    <text evidence="3">The sequence shown here is derived from an EMBL/GenBank/DDBJ whole genome shotgun (WGS) entry which is preliminary data.</text>
</comment>
<organism evidence="3 4">
    <name type="scientific">Meripilus lineatus</name>
    <dbReference type="NCBI Taxonomy" id="2056292"/>
    <lineage>
        <taxon>Eukaryota</taxon>
        <taxon>Fungi</taxon>
        <taxon>Dikarya</taxon>
        <taxon>Basidiomycota</taxon>
        <taxon>Agaricomycotina</taxon>
        <taxon>Agaricomycetes</taxon>
        <taxon>Polyporales</taxon>
        <taxon>Meripilaceae</taxon>
        <taxon>Meripilus</taxon>
    </lineage>
</organism>
<dbReference type="PANTHER" id="PTHR12722">
    <property type="entry name" value="XAP-5 PROTEIN-RELATED"/>
    <property type="match status" value="1"/>
</dbReference>
<dbReference type="Pfam" id="PF04921">
    <property type="entry name" value="XAP5"/>
    <property type="match status" value="1"/>
</dbReference>
<evidence type="ECO:0000256" key="1">
    <source>
        <dbReference type="SAM" id="MobiDB-lite"/>
    </source>
</evidence>
<dbReference type="EMBL" id="JANAWD010000729">
    <property type="protein sequence ID" value="KAJ3476272.1"/>
    <property type="molecule type" value="Genomic_DNA"/>
</dbReference>
<name>A0AAD5Y9A3_9APHY</name>
<gene>
    <name evidence="3" type="ORF">NLI96_g11273</name>
</gene>
<dbReference type="Proteomes" id="UP001212997">
    <property type="component" value="Unassembled WGS sequence"/>
</dbReference>
<feature type="region of interest" description="Disordered" evidence="1">
    <location>
        <begin position="78"/>
        <end position="178"/>
    </location>
</feature>
<feature type="compositionally biased region" description="Basic and acidic residues" evidence="1">
    <location>
        <begin position="163"/>
        <end position="178"/>
    </location>
</feature>